<evidence type="ECO:0000313" key="3">
    <source>
        <dbReference type="EMBL" id="KAH3675090.1"/>
    </source>
</evidence>
<dbReference type="GO" id="GO:0000398">
    <property type="term" value="P:mRNA splicing, via spliceosome"/>
    <property type="evidence" value="ECO:0007669"/>
    <property type="project" value="TreeGrafter"/>
</dbReference>
<evidence type="ECO:0000313" key="4">
    <source>
        <dbReference type="Proteomes" id="UP000769528"/>
    </source>
</evidence>
<proteinExistence type="predicted"/>
<dbReference type="Gene3D" id="3.30.428.10">
    <property type="entry name" value="HIT-like"/>
    <property type="match status" value="1"/>
</dbReference>
<sequence>MLKILVLHPDNEHLDTIITKVNTLNDKSGPFNSVIFLGDVFNNDGSIVNNKLNSTNGYFTEGLTKLSKDFDTDGIKERNNINFLGKFGIFTTYEGLNIAYITGDDQFIDENYESIGLKFQKFDQDIDIFITSKWSKIISQEEKLFFGNSKLDSIIKLIKPKYHFAIGSKVGKFFERSPFQWEGTDKITRFISLAKYGTNEKWIYAFNLNKDQIILDNLPQNLSSNPFEKLNNLDDDNSNKRKIINHNKENFEVDNIYNKKPKREVLPEDCFFCLSNPKLQSHMIISIGEHAYLATARGPLTKPNDKFKFSGHCLIIPIAHIPTLPKSNNNEENSTVINTALYNEILRFQLSIVKLFAQFNYATIFFQINKSNNIHYHIQTFPIPLDFLIDFEKNLNKNKDLNNNKNNSTKLNFQKFSNIENEDYIKILNGDKDYISFIIFEKSINKQSIYISILEDFKSLDLQFGRRVLAYLLQTPKRLKWDKCQQSQERETKETEFFKESFKPFDFTLDL</sequence>
<comment type="caution">
    <text evidence="3">The sequence shown here is derived from an EMBL/GenBank/DDBJ whole genome shotgun (WGS) entry which is preliminary data.</text>
</comment>
<dbReference type="InterPro" id="IPR040194">
    <property type="entry name" value="Cwf19-like"/>
</dbReference>
<reference evidence="3" key="2">
    <citation type="submission" date="2021-01" db="EMBL/GenBank/DDBJ databases">
        <authorList>
            <person name="Schikora-Tamarit M.A."/>
        </authorList>
    </citation>
    <scope>NUCLEOTIDE SEQUENCE</scope>
    <source>
        <strain evidence="3">CBS6341</strain>
    </source>
</reference>
<dbReference type="EMBL" id="JAEUBF010000782">
    <property type="protein sequence ID" value="KAH3675090.1"/>
    <property type="molecule type" value="Genomic_DNA"/>
</dbReference>
<organism evidence="3 4">
    <name type="scientific">Wickerhamomyces mucosus</name>
    <dbReference type="NCBI Taxonomy" id="1378264"/>
    <lineage>
        <taxon>Eukaryota</taxon>
        <taxon>Fungi</taxon>
        <taxon>Dikarya</taxon>
        <taxon>Ascomycota</taxon>
        <taxon>Saccharomycotina</taxon>
        <taxon>Saccharomycetes</taxon>
        <taxon>Phaffomycetales</taxon>
        <taxon>Wickerhamomycetaceae</taxon>
        <taxon>Wickerhamomyces</taxon>
    </lineage>
</organism>
<dbReference type="InterPro" id="IPR006767">
    <property type="entry name" value="Cwf19-like_C_dom-2"/>
</dbReference>
<dbReference type="SUPFAM" id="SSF54197">
    <property type="entry name" value="HIT-like"/>
    <property type="match status" value="1"/>
</dbReference>
<dbReference type="CDD" id="cd07380">
    <property type="entry name" value="MPP_CWF19_N"/>
    <property type="match status" value="1"/>
</dbReference>
<dbReference type="InterPro" id="IPR006768">
    <property type="entry name" value="Cwf19-like_C_dom-1"/>
</dbReference>
<evidence type="ECO:0008006" key="5">
    <source>
        <dbReference type="Google" id="ProtNLM"/>
    </source>
</evidence>
<keyword evidence="4" id="KW-1185">Reference proteome</keyword>
<dbReference type="Pfam" id="PF04677">
    <property type="entry name" value="CwfJ_C_1"/>
    <property type="match status" value="1"/>
</dbReference>
<dbReference type="AlphaFoldDB" id="A0A9P8PP68"/>
<protein>
    <recommendedName>
        <fullName evidence="5">Cwf19-like C-terminal domain-containing protein</fullName>
    </recommendedName>
</protein>
<evidence type="ECO:0000259" key="2">
    <source>
        <dbReference type="Pfam" id="PF04677"/>
    </source>
</evidence>
<feature type="domain" description="Cwf19-like C-terminal" evidence="2">
    <location>
        <begin position="258"/>
        <end position="384"/>
    </location>
</feature>
<dbReference type="PANTHER" id="PTHR12072">
    <property type="entry name" value="CWF19, CELL CYCLE CONTROL PROTEIN"/>
    <property type="match status" value="1"/>
</dbReference>
<dbReference type="GO" id="GO:0061632">
    <property type="term" value="F:RNA lariat debranching enzyme activator activity"/>
    <property type="evidence" value="ECO:0007669"/>
    <property type="project" value="TreeGrafter"/>
</dbReference>
<feature type="domain" description="Cwf19-like protein C-terminal" evidence="1">
    <location>
        <begin position="433"/>
        <end position="508"/>
    </location>
</feature>
<dbReference type="GO" id="GO:0071014">
    <property type="term" value="C:post-mRNA release spliceosomal complex"/>
    <property type="evidence" value="ECO:0007669"/>
    <property type="project" value="TreeGrafter"/>
</dbReference>
<evidence type="ECO:0000259" key="1">
    <source>
        <dbReference type="Pfam" id="PF04676"/>
    </source>
</evidence>
<gene>
    <name evidence="3" type="ORF">WICMUC_002922</name>
</gene>
<reference evidence="3" key="1">
    <citation type="journal article" date="2021" name="Open Biol.">
        <title>Shared evolutionary footprints suggest mitochondrial oxidative damage underlies multiple complex I losses in fungi.</title>
        <authorList>
            <person name="Schikora-Tamarit M.A."/>
            <person name="Marcet-Houben M."/>
            <person name="Nosek J."/>
            <person name="Gabaldon T."/>
        </authorList>
    </citation>
    <scope>NUCLEOTIDE SEQUENCE</scope>
    <source>
        <strain evidence="3">CBS6341</strain>
    </source>
</reference>
<dbReference type="Pfam" id="PF04676">
    <property type="entry name" value="CwfJ_C_2"/>
    <property type="match status" value="1"/>
</dbReference>
<dbReference type="PANTHER" id="PTHR12072:SF4">
    <property type="entry name" value="CWF19-LIKE PROTEIN 1"/>
    <property type="match status" value="1"/>
</dbReference>
<accession>A0A9P8PP68</accession>
<dbReference type="InterPro" id="IPR036265">
    <property type="entry name" value="HIT-like_sf"/>
</dbReference>
<dbReference type="OrthoDB" id="444325at2759"/>
<name>A0A9P8PP68_9ASCO</name>
<dbReference type="Proteomes" id="UP000769528">
    <property type="component" value="Unassembled WGS sequence"/>
</dbReference>